<dbReference type="GO" id="GO:0050916">
    <property type="term" value="P:sensory perception of sweet taste"/>
    <property type="evidence" value="ECO:0007669"/>
    <property type="project" value="UniProtKB-ARBA"/>
</dbReference>
<dbReference type="Pfam" id="PF06151">
    <property type="entry name" value="Trehalose_recp"/>
    <property type="match status" value="1"/>
</dbReference>
<accession>A0A9P0F3Q4</accession>
<evidence type="ECO:0000256" key="2">
    <source>
        <dbReference type="ARBA" id="ARBA00005327"/>
    </source>
</evidence>
<evidence type="ECO:0008006" key="12">
    <source>
        <dbReference type="Google" id="ProtNLM"/>
    </source>
</evidence>
<evidence type="ECO:0000256" key="6">
    <source>
        <dbReference type="ARBA" id="ARBA00023136"/>
    </source>
</evidence>
<feature type="transmembrane region" description="Helical" evidence="9">
    <location>
        <begin position="257"/>
        <end position="279"/>
    </location>
</feature>
<keyword evidence="6 9" id="KW-0472">Membrane</keyword>
<evidence type="ECO:0000256" key="9">
    <source>
        <dbReference type="SAM" id="Phobius"/>
    </source>
</evidence>
<keyword evidence="5 9" id="KW-1133">Transmembrane helix</keyword>
<keyword evidence="3" id="KW-1003">Cell membrane</keyword>
<protein>
    <recommendedName>
        <fullName evidence="12">Gustatory receptor</fullName>
    </recommendedName>
</protein>
<evidence type="ECO:0000256" key="4">
    <source>
        <dbReference type="ARBA" id="ARBA00022692"/>
    </source>
</evidence>
<feature type="transmembrane region" description="Helical" evidence="9">
    <location>
        <begin position="291"/>
        <end position="311"/>
    </location>
</feature>
<gene>
    <name evidence="10" type="ORF">BEMITA_LOCUS5964</name>
</gene>
<reference evidence="10" key="1">
    <citation type="submission" date="2021-12" db="EMBL/GenBank/DDBJ databases">
        <authorList>
            <person name="King R."/>
        </authorList>
    </citation>
    <scope>NUCLEOTIDE SEQUENCE</scope>
</reference>
<evidence type="ECO:0000313" key="10">
    <source>
        <dbReference type="EMBL" id="CAH0386898.1"/>
    </source>
</evidence>
<feature type="transmembrane region" description="Helical" evidence="9">
    <location>
        <begin position="502"/>
        <end position="524"/>
    </location>
</feature>
<feature type="transmembrane region" description="Helical" evidence="9">
    <location>
        <begin position="340"/>
        <end position="362"/>
    </location>
</feature>
<evidence type="ECO:0000256" key="7">
    <source>
        <dbReference type="ARBA" id="ARBA00023170"/>
    </source>
</evidence>
<evidence type="ECO:0000256" key="3">
    <source>
        <dbReference type="ARBA" id="ARBA00022475"/>
    </source>
</evidence>
<keyword evidence="4 9" id="KW-0812">Transmembrane</keyword>
<comment type="subcellular location">
    <subcellularLocation>
        <location evidence="1">Cell membrane</location>
        <topology evidence="1">Multi-pass membrane protein</topology>
    </subcellularLocation>
</comment>
<feature type="transmembrane region" description="Helical" evidence="9">
    <location>
        <begin position="469"/>
        <end position="490"/>
    </location>
</feature>
<feature type="transmembrane region" description="Helical" evidence="9">
    <location>
        <begin position="396"/>
        <end position="420"/>
    </location>
</feature>
<sequence>MDLHCGKICKKNPVFDPRLVSLSRETCRKENAQKKSNRFNTEDERMNNLNNQNNNQNAYNYSNSKSNFKNNNLANARLRANGGNFKTESGNFESPGGWRRNTNDLESHVRKDMNVFSLSQFGERPEETDREKLAAALAIRNTDNVKEKFKIATDELMKEEPPETAWIPDPGSPVDPNASRGVFYQRHTKGDAYSLAPGMGPSSKHLTLENFPSHPDSLHRALKPVLILARCFALLPVEGISAPNASYLAFNWNSLPCIYLGLVIGYSVLIALLSIWKTVQFGISYYSTVDFVFVTSSMVIYLLFLQLATLWPKTMCQWEKAERGMRHYGYPKRMALKFRFILFVMMALAIIEHVASIVTAVFEALPCSSGGWDIVRAYFVTKFRQVFTFVPFNICIALPVLVMNLILTCAWNFMDVFIILMSFAMAERYKQVNERLNSVKCKVLPTSFWRHIRETYNTLSCLTKLLDNLLSPIVLLSFANNLYFICLQLLNSLRPMQSTWQATYFVYSFSYLLVRTIAVSLFAASVHDQSKEPKSVLFSVPTESYCVEVSRFLIQVTNDDLALTGCKFFAVTRTFMLTVAGTIVTYEIVLVQFNAVSSEDAAAAKNSSIICP</sequence>
<evidence type="ECO:0000256" key="8">
    <source>
        <dbReference type="SAM" id="MobiDB-lite"/>
    </source>
</evidence>
<dbReference type="GO" id="GO:0008527">
    <property type="term" value="F:taste receptor activity"/>
    <property type="evidence" value="ECO:0007669"/>
    <property type="project" value="InterPro"/>
</dbReference>
<name>A0A9P0F3Q4_BEMTA</name>
<dbReference type="PANTHER" id="PTHR21421">
    <property type="entry name" value="GUSTATORY RECEPTOR"/>
    <property type="match status" value="1"/>
</dbReference>
<dbReference type="EMBL" id="OU963864">
    <property type="protein sequence ID" value="CAH0386898.1"/>
    <property type="molecule type" value="Genomic_DNA"/>
</dbReference>
<dbReference type="AlphaFoldDB" id="A0A9P0F3Q4"/>
<evidence type="ECO:0000256" key="1">
    <source>
        <dbReference type="ARBA" id="ARBA00004651"/>
    </source>
</evidence>
<feature type="region of interest" description="Disordered" evidence="8">
    <location>
        <begin position="31"/>
        <end position="55"/>
    </location>
</feature>
<comment type="similarity">
    <text evidence="2">Belongs to the insect chemoreceptor superfamily. Gustatory receptor (GR) family. Gr5a subfamily.</text>
</comment>
<dbReference type="GO" id="GO:0005886">
    <property type="term" value="C:plasma membrane"/>
    <property type="evidence" value="ECO:0007669"/>
    <property type="project" value="UniProtKB-SubCell"/>
</dbReference>
<organism evidence="10 11">
    <name type="scientific">Bemisia tabaci</name>
    <name type="common">Sweetpotato whitefly</name>
    <name type="synonym">Aleurodes tabaci</name>
    <dbReference type="NCBI Taxonomy" id="7038"/>
    <lineage>
        <taxon>Eukaryota</taxon>
        <taxon>Metazoa</taxon>
        <taxon>Ecdysozoa</taxon>
        <taxon>Arthropoda</taxon>
        <taxon>Hexapoda</taxon>
        <taxon>Insecta</taxon>
        <taxon>Pterygota</taxon>
        <taxon>Neoptera</taxon>
        <taxon>Paraneoptera</taxon>
        <taxon>Hemiptera</taxon>
        <taxon>Sternorrhyncha</taxon>
        <taxon>Aleyrodoidea</taxon>
        <taxon>Aleyrodidae</taxon>
        <taxon>Aleyrodinae</taxon>
        <taxon>Bemisia</taxon>
    </lineage>
</organism>
<dbReference type="PANTHER" id="PTHR21421:SF29">
    <property type="entry name" value="GUSTATORY RECEPTOR 5A FOR TREHALOSE-RELATED"/>
    <property type="match status" value="1"/>
</dbReference>
<proteinExistence type="inferred from homology"/>
<dbReference type="InterPro" id="IPR009318">
    <property type="entry name" value="Gustatory_rcpt"/>
</dbReference>
<keyword evidence="7" id="KW-0675">Receptor</keyword>
<evidence type="ECO:0000256" key="5">
    <source>
        <dbReference type="ARBA" id="ARBA00022989"/>
    </source>
</evidence>
<dbReference type="Proteomes" id="UP001152759">
    <property type="component" value="Chromosome 3"/>
</dbReference>
<keyword evidence="11" id="KW-1185">Reference proteome</keyword>
<evidence type="ECO:0000313" key="11">
    <source>
        <dbReference type="Proteomes" id="UP001152759"/>
    </source>
</evidence>